<dbReference type="PROSITE" id="PS00798">
    <property type="entry name" value="ALDOKETO_REDUCTASE_1"/>
    <property type="match status" value="1"/>
</dbReference>
<dbReference type="CDD" id="cd19071">
    <property type="entry name" value="AKR_AKR1-5-like"/>
    <property type="match status" value="1"/>
</dbReference>
<dbReference type="Pfam" id="PF00248">
    <property type="entry name" value="Aldo_ket_red"/>
    <property type="match status" value="1"/>
</dbReference>
<dbReference type="PRINTS" id="PR00069">
    <property type="entry name" value="ALDKETRDTASE"/>
</dbReference>
<name>A0A1L8MNG2_9STRE</name>
<dbReference type="PANTHER" id="PTHR43827">
    <property type="entry name" value="2,5-DIKETO-D-GLUCONIC ACID REDUCTASE"/>
    <property type="match status" value="1"/>
</dbReference>
<dbReference type="PIRSF" id="PIRSF000097">
    <property type="entry name" value="AKR"/>
    <property type="match status" value="1"/>
</dbReference>
<dbReference type="STRING" id="1856638.A9Q68_01765"/>
<dbReference type="FunFam" id="3.20.20.100:FF:000002">
    <property type="entry name" value="2,5-diketo-D-gluconic acid reductase A"/>
    <property type="match status" value="1"/>
</dbReference>
<proteinExistence type="inferred from homology"/>
<accession>A0A1L8MNG2</accession>
<keyword evidence="8" id="KW-1185">Reference proteome</keyword>
<organism evidence="7 8">
    <name type="scientific">Streptococcus bovimastitidis</name>
    <dbReference type="NCBI Taxonomy" id="1856638"/>
    <lineage>
        <taxon>Bacteria</taxon>
        <taxon>Bacillati</taxon>
        <taxon>Bacillota</taxon>
        <taxon>Bacilli</taxon>
        <taxon>Lactobacillales</taxon>
        <taxon>Streptococcaceae</taxon>
        <taxon>Streptococcus</taxon>
    </lineage>
</organism>
<reference evidence="8" key="1">
    <citation type="submission" date="2016-06" db="EMBL/GenBank/DDBJ databases">
        <authorList>
            <person name="de Vries S.P.W."/>
            <person name="Hadjirin N.F."/>
            <person name="Lay E.M."/>
            <person name="Zadoks R.N."/>
            <person name="Peacock S.J."/>
            <person name="Parkhill J."/>
            <person name="Grant A.J."/>
            <person name="Mcdougall S."/>
            <person name="Holmes M.A."/>
        </authorList>
    </citation>
    <scope>NUCLEOTIDE SEQUENCE [LARGE SCALE GENOMIC DNA]</scope>
    <source>
        <strain evidence="8">NZ1587</strain>
    </source>
</reference>
<dbReference type="InterPro" id="IPR020471">
    <property type="entry name" value="AKR"/>
</dbReference>
<evidence type="ECO:0000259" key="6">
    <source>
        <dbReference type="Pfam" id="PF00248"/>
    </source>
</evidence>
<sequence length="284" mass="31814">MIEMVKMNDGNRIPDLGLGTWMIPDEKAADVVVQALKLGYRHLDTAQAYGNEVGVGKGIFMSGIPREEIFVTTKVGAEHKTYEAAAASIQESLDKLGLNYIDLMIIHSPQPWQEWRASDKNFDQGNLEAWRALEDAHKAGKIKSIGVSNFQREDIENILSHGTIRPAVNQILAHIGNIPFDLVEYCESQDILIEAYSPIAHGQALGNETIKAMADKYGVTIAQLCIKYVLQLDMIALPKTENPEHMHSNMQVDFTISREDMETLNKIRFTDYGEYSKFPVFSGK</sequence>
<comment type="caution">
    <text evidence="7">The sequence shown here is derived from an EMBL/GenBank/DDBJ whole genome shotgun (WGS) entry which is preliminary data.</text>
</comment>
<dbReference type="EMBL" id="LZDD01000001">
    <property type="protein sequence ID" value="OJF72297.1"/>
    <property type="molecule type" value="Genomic_DNA"/>
</dbReference>
<evidence type="ECO:0000256" key="2">
    <source>
        <dbReference type="ARBA" id="ARBA00023002"/>
    </source>
</evidence>
<keyword evidence="2" id="KW-0560">Oxidoreductase</keyword>
<dbReference type="PANTHER" id="PTHR43827:SF13">
    <property type="entry name" value="ALDO_KETO REDUCTASE FAMILY PROTEIN"/>
    <property type="match status" value="1"/>
</dbReference>
<feature type="site" description="Lowers pKa of active site Tyr" evidence="5">
    <location>
        <position position="74"/>
    </location>
</feature>
<dbReference type="PROSITE" id="PS00062">
    <property type="entry name" value="ALDOKETO_REDUCTASE_2"/>
    <property type="match status" value="1"/>
</dbReference>
<feature type="active site" description="Proton donor" evidence="3">
    <location>
        <position position="49"/>
    </location>
</feature>
<dbReference type="Proteomes" id="UP000182015">
    <property type="component" value="Unassembled WGS sequence"/>
</dbReference>
<dbReference type="InterPro" id="IPR018170">
    <property type="entry name" value="Aldo/ket_reductase_CS"/>
</dbReference>
<dbReference type="GO" id="GO:0016616">
    <property type="term" value="F:oxidoreductase activity, acting on the CH-OH group of donors, NAD or NADP as acceptor"/>
    <property type="evidence" value="ECO:0007669"/>
    <property type="project" value="UniProtKB-ARBA"/>
</dbReference>
<evidence type="ECO:0000313" key="8">
    <source>
        <dbReference type="Proteomes" id="UP000182015"/>
    </source>
</evidence>
<evidence type="ECO:0000256" key="5">
    <source>
        <dbReference type="PIRSR" id="PIRSR000097-3"/>
    </source>
</evidence>
<protein>
    <submittedName>
        <fullName evidence="7">2,5-diketo-D-gluconic acid reductase</fullName>
    </submittedName>
</protein>
<feature type="domain" description="NADP-dependent oxidoreductase" evidence="6">
    <location>
        <begin position="16"/>
        <end position="267"/>
    </location>
</feature>
<dbReference type="AlphaFoldDB" id="A0A1L8MNG2"/>
<dbReference type="Gene3D" id="3.20.20.100">
    <property type="entry name" value="NADP-dependent oxidoreductase domain"/>
    <property type="match status" value="1"/>
</dbReference>
<dbReference type="InterPro" id="IPR023210">
    <property type="entry name" value="NADP_OxRdtase_dom"/>
</dbReference>
<dbReference type="RefSeq" id="WP_071792952.1">
    <property type="nucleotide sequence ID" value="NZ_LZDD01000001.1"/>
</dbReference>
<evidence type="ECO:0000256" key="3">
    <source>
        <dbReference type="PIRSR" id="PIRSR000097-1"/>
    </source>
</evidence>
<evidence type="ECO:0000313" key="7">
    <source>
        <dbReference type="EMBL" id="OJF72297.1"/>
    </source>
</evidence>
<feature type="binding site" evidence="4">
    <location>
        <position position="107"/>
    </location>
    <ligand>
        <name>substrate</name>
    </ligand>
</feature>
<dbReference type="OrthoDB" id="9804790at2"/>
<evidence type="ECO:0000256" key="4">
    <source>
        <dbReference type="PIRSR" id="PIRSR000097-2"/>
    </source>
</evidence>
<dbReference type="SUPFAM" id="SSF51430">
    <property type="entry name" value="NAD(P)-linked oxidoreductase"/>
    <property type="match status" value="1"/>
</dbReference>
<dbReference type="InterPro" id="IPR036812">
    <property type="entry name" value="NAD(P)_OxRdtase_dom_sf"/>
</dbReference>
<comment type="similarity">
    <text evidence="1">Belongs to the aldo/keto reductase family.</text>
</comment>
<evidence type="ECO:0000256" key="1">
    <source>
        <dbReference type="ARBA" id="ARBA00007905"/>
    </source>
</evidence>
<gene>
    <name evidence="7" type="ORF">A9Q68_01765</name>
</gene>